<dbReference type="PROSITE" id="PS00061">
    <property type="entry name" value="ADH_SHORT"/>
    <property type="match status" value="1"/>
</dbReference>
<dbReference type="InterPro" id="IPR036291">
    <property type="entry name" value="NAD(P)-bd_dom_sf"/>
</dbReference>
<dbReference type="PRINTS" id="PR00081">
    <property type="entry name" value="GDHRDH"/>
</dbReference>
<dbReference type="EMBL" id="BMLF01000004">
    <property type="protein sequence ID" value="GGM12391.1"/>
    <property type="molecule type" value="Genomic_DNA"/>
</dbReference>
<dbReference type="Proteomes" id="UP000649829">
    <property type="component" value="Unassembled WGS sequence"/>
</dbReference>
<reference evidence="5" key="2">
    <citation type="submission" date="2020-09" db="EMBL/GenBank/DDBJ databases">
        <authorList>
            <person name="Sun Q."/>
            <person name="Zhou Y."/>
        </authorList>
    </citation>
    <scope>NUCLEOTIDE SEQUENCE</scope>
    <source>
        <strain evidence="5">CGMCC 1.6293</strain>
    </source>
</reference>
<proteinExistence type="inferred from homology"/>
<name>A0A917WL75_9RHOB</name>
<protein>
    <recommendedName>
        <fullName evidence="7">Short-chain dehydrogenase</fullName>
    </recommendedName>
</protein>
<keyword evidence="6" id="KW-1185">Reference proteome</keyword>
<accession>A0A917WL75</accession>
<dbReference type="InterPro" id="IPR020904">
    <property type="entry name" value="Sc_DH/Rdtase_CS"/>
</dbReference>
<dbReference type="GO" id="GO:0016491">
    <property type="term" value="F:oxidoreductase activity"/>
    <property type="evidence" value="ECO:0007669"/>
    <property type="project" value="UniProtKB-KW"/>
</dbReference>
<dbReference type="Gene3D" id="3.40.50.720">
    <property type="entry name" value="NAD(P)-binding Rossmann-like Domain"/>
    <property type="match status" value="2"/>
</dbReference>
<dbReference type="PANTHER" id="PTHR43669:SF3">
    <property type="entry name" value="ALCOHOL DEHYDROGENASE, PUTATIVE (AFU_ORTHOLOGUE AFUA_3G03445)-RELATED"/>
    <property type="match status" value="1"/>
</dbReference>
<sequence>MTRRTTLITGAAGGIGRGLVAQFAARGDRVLAVDLPGTGLDEVVTALGGDHLALPCDLSDAAQVAALFAKVDGLGHGLDVLVNNAAIGPTMRPTIETGTDELRAALRTNLLAPFTLAREAAARMGRGGAIVNTVSLGGMISNPARNAYAASKAALISLTKSLACEWAAKGIRVTAVAPGYVRTPMVGVLEESGKVDLGLVRRRIPMGRLARGDEIAAAIGFLASPEARYVTGSVLVVDGGWMSFNQPGDAHPPVDGVPEAELTRPEAAKTRRNVLVTGAAKGIGAAIAARFAAEGERVILADRDATALNETAAALGGDHIAIEMDLAEDASIAAAFARIAAEAGGIDVLVNNAAIADTFKPVAEQTAADLERVLEINLAGAFSCTREALKLMPEGGARSSTSAPSTPSCPSPRAMPTAHPRPPSTC</sequence>
<dbReference type="Pfam" id="PF13561">
    <property type="entry name" value="adh_short_C2"/>
    <property type="match status" value="1"/>
</dbReference>
<comment type="similarity">
    <text evidence="1 3">Belongs to the short-chain dehydrogenases/reductases (SDR) family.</text>
</comment>
<dbReference type="CDD" id="cd05233">
    <property type="entry name" value="SDR_c"/>
    <property type="match status" value="2"/>
</dbReference>
<evidence type="ECO:0008006" key="7">
    <source>
        <dbReference type="Google" id="ProtNLM"/>
    </source>
</evidence>
<dbReference type="AlphaFoldDB" id="A0A917WL75"/>
<dbReference type="PRINTS" id="PR00080">
    <property type="entry name" value="SDRFAMILY"/>
</dbReference>
<dbReference type="InterPro" id="IPR002347">
    <property type="entry name" value="SDR_fam"/>
</dbReference>
<evidence type="ECO:0000256" key="2">
    <source>
        <dbReference type="ARBA" id="ARBA00023002"/>
    </source>
</evidence>
<evidence type="ECO:0000256" key="3">
    <source>
        <dbReference type="RuleBase" id="RU000363"/>
    </source>
</evidence>
<dbReference type="Pfam" id="PF00106">
    <property type="entry name" value="adh_short"/>
    <property type="match status" value="1"/>
</dbReference>
<evidence type="ECO:0000256" key="1">
    <source>
        <dbReference type="ARBA" id="ARBA00006484"/>
    </source>
</evidence>
<dbReference type="SUPFAM" id="SSF51735">
    <property type="entry name" value="NAD(P)-binding Rossmann-fold domains"/>
    <property type="match status" value="2"/>
</dbReference>
<organism evidence="5 6">
    <name type="scientific">Pseudooceanicola nanhaiensis</name>
    <dbReference type="NCBI Taxonomy" id="375761"/>
    <lineage>
        <taxon>Bacteria</taxon>
        <taxon>Pseudomonadati</taxon>
        <taxon>Pseudomonadota</taxon>
        <taxon>Alphaproteobacteria</taxon>
        <taxon>Rhodobacterales</taxon>
        <taxon>Paracoccaceae</taxon>
        <taxon>Pseudooceanicola</taxon>
    </lineage>
</organism>
<keyword evidence="2" id="KW-0560">Oxidoreductase</keyword>
<feature type="compositionally biased region" description="Low complexity" evidence="4">
    <location>
        <begin position="397"/>
        <end position="414"/>
    </location>
</feature>
<reference evidence="5" key="1">
    <citation type="journal article" date="2014" name="Int. J. Syst. Evol. Microbiol.">
        <title>Complete genome sequence of Corynebacterium casei LMG S-19264T (=DSM 44701T), isolated from a smear-ripened cheese.</title>
        <authorList>
            <consortium name="US DOE Joint Genome Institute (JGI-PGF)"/>
            <person name="Walter F."/>
            <person name="Albersmeier A."/>
            <person name="Kalinowski J."/>
            <person name="Ruckert C."/>
        </authorList>
    </citation>
    <scope>NUCLEOTIDE SEQUENCE</scope>
    <source>
        <strain evidence="5">CGMCC 1.6293</strain>
    </source>
</reference>
<evidence type="ECO:0000256" key="4">
    <source>
        <dbReference type="SAM" id="MobiDB-lite"/>
    </source>
</evidence>
<comment type="caution">
    <text evidence="5">The sequence shown here is derived from an EMBL/GenBank/DDBJ whole genome shotgun (WGS) entry which is preliminary data.</text>
</comment>
<gene>
    <name evidence="5" type="ORF">GCM10011534_38170</name>
</gene>
<dbReference type="FunFam" id="3.40.50.720:FF:000084">
    <property type="entry name" value="Short-chain dehydrogenase reductase"/>
    <property type="match status" value="1"/>
</dbReference>
<feature type="region of interest" description="Disordered" evidence="4">
    <location>
        <begin position="393"/>
        <end position="426"/>
    </location>
</feature>
<dbReference type="PANTHER" id="PTHR43669">
    <property type="entry name" value="5-KETO-D-GLUCONATE 5-REDUCTASE"/>
    <property type="match status" value="1"/>
</dbReference>
<evidence type="ECO:0000313" key="6">
    <source>
        <dbReference type="Proteomes" id="UP000649829"/>
    </source>
</evidence>
<evidence type="ECO:0000313" key="5">
    <source>
        <dbReference type="EMBL" id="GGM12391.1"/>
    </source>
</evidence>